<name>A0A9W7KYN1_9STRA</name>
<proteinExistence type="predicted"/>
<reference evidence="3" key="1">
    <citation type="journal article" date="2023" name="Commun. Biol.">
        <title>Genome analysis of Parmales, the sister group of diatoms, reveals the evolutionary specialization of diatoms from phago-mixotrophs to photoautotrophs.</title>
        <authorList>
            <person name="Ban H."/>
            <person name="Sato S."/>
            <person name="Yoshikawa S."/>
            <person name="Yamada K."/>
            <person name="Nakamura Y."/>
            <person name="Ichinomiya M."/>
            <person name="Sato N."/>
            <person name="Blanc-Mathieu R."/>
            <person name="Endo H."/>
            <person name="Kuwata A."/>
            <person name="Ogata H."/>
        </authorList>
    </citation>
    <scope>NUCLEOTIDE SEQUENCE [LARGE SCALE GENOMIC DNA]</scope>
    <source>
        <strain evidence="3">NIES 3700</strain>
    </source>
</reference>
<dbReference type="Proteomes" id="UP001165122">
    <property type="component" value="Unassembled WGS sequence"/>
</dbReference>
<gene>
    <name evidence="2" type="ORF">TrLO_g1417</name>
</gene>
<organism evidence="2 3">
    <name type="scientific">Triparma laevis f. longispina</name>
    <dbReference type="NCBI Taxonomy" id="1714387"/>
    <lineage>
        <taxon>Eukaryota</taxon>
        <taxon>Sar</taxon>
        <taxon>Stramenopiles</taxon>
        <taxon>Ochrophyta</taxon>
        <taxon>Bolidophyceae</taxon>
        <taxon>Parmales</taxon>
        <taxon>Triparmaceae</taxon>
        <taxon>Triparma</taxon>
    </lineage>
</organism>
<accession>A0A9W7KYN1</accession>
<comment type="caution">
    <text evidence="2">The sequence shown here is derived from an EMBL/GenBank/DDBJ whole genome shotgun (WGS) entry which is preliminary data.</text>
</comment>
<evidence type="ECO:0000313" key="2">
    <source>
        <dbReference type="EMBL" id="GMI16040.1"/>
    </source>
</evidence>
<keyword evidence="3" id="KW-1185">Reference proteome</keyword>
<dbReference type="AlphaFoldDB" id="A0A9W7KYN1"/>
<evidence type="ECO:0000313" key="3">
    <source>
        <dbReference type="Proteomes" id="UP001165122"/>
    </source>
</evidence>
<sequence length="191" mass="21278">MDYNKYPRSTTEIGLELSTRDSDNATLKVESKRLKAENVHLKVVNSVLKRRIEKDQLTNAQNPPGPVPPSPPTTPAAPEVVKNPLSAVRLNRSESSAPLTGADLELFLYFFLELMRPRKPASSLPSCDKFCHEITKTDCTSMTKGFNFLSNHLEDSEAEKDAVGALFKLHPAMSELNERHPVFEDILVFVG</sequence>
<evidence type="ECO:0000256" key="1">
    <source>
        <dbReference type="SAM" id="MobiDB-lite"/>
    </source>
</evidence>
<protein>
    <submittedName>
        <fullName evidence="2">Uncharacterized protein</fullName>
    </submittedName>
</protein>
<feature type="compositionally biased region" description="Pro residues" evidence="1">
    <location>
        <begin position="63"/>
        <end position="75"/>
    </location>
</feature>
<feature type="region of interest" description="Disordered" evidence="1">
    <location>
        <begin position="56"/>
        <end position="79"/>
    </location>
</feature>
<dbReference type="EMBL" id="BRXW01000242">
    <property type="protein sequence ID" value="GMI16040.1"/>
    <property type="molecule type" value="Genomic_DNA"/>
</dbReference>